<name>I6Z3N6_MELRP</name>
<organism evidence="2 3">
    <name type="scientific">Melioribacter roseus (strain DSM 23840 / JCM 17771 / VKM B-2668 / P3M-2)</name>
    <dbReference type="NCBI Taxonomy" id="1191523"/>
    <lineage>
        <taxon>Bacteria</taxon>
        <taxon>Pseudomonadati</taxon>
        <taxon>Ignavibacteriota</taxon>
        <taxon>Ignavibacteria</taxon>
        <taxon>Ignavibacteriales</taxon>
        <taxon>Melioribacteraceae</taxon>
        <taxon>Melioribacter</taxon>
    </lineage>
</organism>
<evidence type="ECO:0000256" key="1">
    <source>
        <dbReference type="SAM" id="MobiDB-lite"/>
    </source>
</evidence>
<feature type="region of interest" description="Disordered" evidence="1">
    <location>
        <begin position="1"/>
        <end position="23"/>
    </location>
</feature>
<dbReference type="RefSeq" id="WP_014855197.1">
    <property type="nucleotide sequence ID" value="NC_018178.1"/>
</dbReference>
<sequence>MTIFISSLRGASKASDEANSKEKTMRLLRPAKAGLVMTVQT</sequence>
<dbReference type="EMBL" id="CP003557">
    <property type="protein sequence ID" value="AFN73760.1"/>
    <property type="molecule type" value="Genomic_DNA"/>
</dbReference>
<dbReference type="Proteomes" id="UP000009011">
    <property type="component" value="Chromosome"/>
</dbReference>
<protein>
    <submittedName>
        <fullName evidence="2">Uncharacterized protein</fullName>
    </submittedName>
</protein>
<dbReference type="KEGG" id="mro:MROS_0517"/>
<keyword evidence="3" id="KW-1185">Reference proteome</keyword>
<proteinExistence type="predicted"/>
<gene>
    <name evidence="2" type="ordered locus">MROS_0517</name>
</gene>
<accession>I6Z3N6</accession>
<feature type="compositionally biased region" description="Basic and acidic residues" evidence="1">
    <location>
        <begin position="14"/>
        <end position="23"/>
    </location>
</feature>
<evidence type="ECO:0000313" key="3">
    <source>
        <dbReference type="Proteomes" id="UP000009011"/>
    </source>
</evidence>
<reference evidence="2 3" key="1">
    <citation type="journal article" date="2013" name="PLoS ONE">
        <title>Genomic analysis of Melioribacter roseus, facultatively anaerobic organotrophic bacterium representing a novel deep lineage within Bacteriodetes/Chlorobi group.</title>
        <authorList>
            <person name="Kadnikov V.V."/>
            <person name="Mardanov A.V."/>
            <person name="Podosokorskaya O.A."/>
            <person name="Gavrilov S.N."/>
            <person name="Kublanov I.V."/>
            <person name="Beletsky A.V."/>
            <person name="Bonch-Osmolovskaya E.A."/>
            <person name="Ravin N.V."/>
        </authorList>
    </citation>
    <scope>NUCLEOTIDE SEQUENCE [LARGE SCALE GENOMIC DNA]</scope>
    <source>
        <strain evidence="3">JCM 17771 / P3M-2</strain>
    </source>
</reference>
<dbReference type="AlphaFoldDB" id="I6Z3N6"/>
<dbReference type="HOGENOM" id="CLU_3272556_0_0_10"/>
<evidence type="ECO:0000313" key="2">
    <source>
        <dbReference type="EMBL" id="AFN73760.1"/>
    </source>
</evidence>